<dbReference type="Proteomes" id="UP001165366">
    <property type="component" value="Unassembled WGS sequence"/>
</dbReference>
<feature type="compositionally biased region" description="Acidic residues" evidence="2">
    <location>
        <begin position="454"/>
        <end position="473"/>
    </location>
</feature>
<feature type="region of interest" description="Disordered" evidence="2">
    <location>
        <begin position="560"/>
        <end position="687"/>
    </location>
</feature>
<protein>
    <recommendedName>
        <fullName evidence="6">Outer membrane protein beta-barrel domain-containing protein</fullName>
    </recommendedName>
</protein>
<organism evidence="4 5">
    <name type="scientific">Rhodohalobacter sulfatireducens</name>
    <dbReference type="NCBI Taxonomy" id="2911366"/>
    <lineage>
        <taxon>Bacteria</taxon>
        <taxon>Pseudomonadati</taxon>
        <taxon>Balneolota</taxon>
        <taxon>Balneolia</taxon>
        <taxon>Balneolales</taxon>
        <taxon>Balneolaceae</taxon>
        <taxon>Rhodohalobacter</taxon>
    </lineage>
</organism>
<keyword evidence="3" id="KW-0472">Membrane</keyword>
<keyword evidence="3" id="KW-1133">Transmembrane helix</keyword>
<proteinExistence type="predicted"/>
<keyword evidence="3" id="KW-0812">Transmembrane</keyword>
<dbReference type="EMBL" id="JAKLWS010000002">
    <property type="protein sequence ID" value="MCG2587556.1"/>
    <property type="molecule type" value="Genomic_DNA"/>
</dbReference>
<evidence type="ECO:0000256" key="2">
    <source>
        <dbReference type="SAM" id="MobiDB-lite"/>
    </source>
</evidence>
<comment type="caution">
    <text evidence="4">The sequence shown here is derived from an EMBL/GenBank/DDBJ whole genome shotgun (WGS) entry which is preliminary data.</text>
</comment>
<feature type="coiled-coil region" evidence="1">
    <location>
        <begin position="257"/>
        <end position="383"/>
    </location>
</feature>
<keyword evidence="5" id="KW-1185">Reference proteome</keyword>
<evidence type="ECO:0000256" key="3">
    <source>
        <dbReference type="SAM" id="Phobius"/>
    </source>
</evidence>
<dbReference type="SUPFAM" id="SSF56925">
    <property type="entry name" value="OMPA-like"/>
    <property type="match status" value="1"/>
</dbReference>
<feature type="compositionally biased region" description="Basic and acidic residues" evidence="2">
    <location>
        <begin position="652"/>
        <end position="663"/>
    </location>
</feature>
<feature type="transmembrane region" description="Helical" evidence="3">
    <location>
        <begin position="538"/>
        <end position="556"/>
    </location>
</feature>
<keyword evidence="1" id="KW-0175">Coiled coil</keyword>
<feature type="compositionally biased region" description="Gly residues" evidence="2">
    <location>
        <begin position="569"/>
        <end position="581"/>
    </location>
</feature>
<dbReference type="InterPro" id="IPR011250">
    <property type="entry name" value="OMP/PagP_B-barrel"/>
</dbReference>
<feature type="region of interest" description="Disordered" evidence="2">
    <location>
        <begin position="393"/>
        <end position="534"/>
    </location>
</feature>
<feature type="compositionally biased region" description="Acidic residues" evidence="2">
    <location>
        <begin position="481"/>
        <end position="531"/>
    </location>
</feature>
<feature type="compositionally biased region" description="Polar residues" evidence="2">
    <location>
        <begin position="627"/>
        <end position="638"/>
    </location>
</feature>
<gene>
    <name evidence="4" type="ORF">L6773_03180</name>
</gene>
<dbReference type="Gene3D" id="2.40.160.20">
    <property type="match status" value="1"/>
</dbReference>
<accession>A0ABS9K9N1</accession>
<feature type="compositionally biased region" description="Acidic residues" evidence="2">
    <location>
        <begin position="393"/>
        <end position="409"/>
    </location>
</feature>
<name>A0ABS9K9N1_9BACT</name>
<dbReference type="RefSeq" id="WP_237852400.1">
    <property type="nucleotide sequence ID" value="NZ_JAKLWS010000002.1"/>
</dbReference>
<reference evidence="4" key="1">
    <citation type="submission" date="2022-01" db="EMBL/GenBank/DDBJ databases">
        <authorList>
            <person name="Wang Y."/>
        </authorList>
    </citation>
    <scope>NUCLEOTIDE SEQUENCE</scope>
    <source>
        <strain evidence="4">WB101</strain>
    </source>
</reference>
<evidence type="ECO:0008006" key="6">
    <source>
        <dbReference type="Google" id="ProtNLM"/>
    </source>
</evidence>
<sequence>MSFLLLFGHSNAQNQDETPNRLSIGVFGTLTKGHLNVGSTFQSAVNANFEFKEQFNNTIGFNIRYVATPEVALQANIGYGKFTLLSEFENQQSFLSLENQYWTSSLSTQLSLLRLFGGNSQNFNIYGSIGTGLMFNNISVESDGANNNIPNATSADHPGQTFFTSIGGGIRFNLGPRIDSFAQYEFNVANRDIVDGDYLGELYDLSGSAKTSNTWSVISVGIQFKFGSSDVDADWPTPLLPSDQPPYAGDDVFEELENRLLAQQEEQLAQIESLTNQIESLEEELESQQQLESRTVEINSDTLNTLITRIESLEKEIANEREKAELNLQKLDELTTQLDSLQTQLSAEQAARREQEQLYENNIADLQARIDSLVNELNRVEGGEQIGQAIDEAADVESETDPSEEEDDASTTPIERRDDEDTEPETVGRKDVDSSTEIADTLATEEQQTTESPEGADEDASVDDTPDATEEPDIASKDPDDTSDDTITDSDAIEEDDSVIEEEESITELEPESEVDEPTDSETAEEADTDEEGRSLSWLIYTLLALVVAAIVYFVSKIFSSKDDNNQSGGSGSDNNKGGGSPSPTSDTPDGGSTGSKSPDEVSPSYPVPEHSRTIKRKQSDSKASTKKNTGQTDTGPKSSEAIPEHSITVDPKSKKSKSDSNKSDFSSNQESQMEATKDSEKNRFASRGYIEMTISEISDYLSTLYSRKSGERI</sequence>
<evidence type="ECO:0000256" key="1">
    <source>
        <dbReference type="SAM" id="Coils"/>
    </source>
</evidence>
<feature type="compositionally biased region" description="Basic and acidic residues" evidence="2">
    <location>
        <begin position="610"/>
        <end position="621"/>
    </location>
</feature>
<evidence type="ECO:0000313" key="4">
    <source>
        <dbReference type="EMBL" id="MCG2587556.1"/>
    </source>
</evidence>
<reference evidence="4" key="2">
    <citation type="submission" date="2024-05" db="EMBL/GenBank/DDBJ databases">
        <title>Rhodohalobacter halophilus gen. nov., sp. nov., a moderately halophilic member of the family Balneolaceae.</title>
        <authorList>
            <person name="Xia J."/>
        </authorList>
    </citation>
    <scope>NUCLEOTIDE SEQUENCE</scope>
    <source>
        <strain evidence="4">WB101</strain>
    </source>
</reference>
<evidence type="ECO:0000313" key="5">
    <source>
        <dbReference type="Proteomes" id="UP001165366"/>
    </source>
</evidence>